<keyword evidence="2" id="KW-1185">Reference proteome</keyword>
<reference evidence="1 2" key="1">
    <citation type="submission" date="2020-01" db="EMBL/GenBank/DDBJ databases">
        <title>Genome sequencing of strain KACC 21265.</title>
        <authorList>
            <person name="Heo J."/>
            <person name="Kim S.-J."/>
            <person name="Kim J.-S."/>
            <person name="Hong S.-B."/>
            <person name="Kwon S.-W."/>
        </authorList>
    </citation>
    <scope>NUCLEOTIDE SEQUENCE [LARGE SCALE GENOMIC DNA]</scope>
    <source>
        <strain evidence="1 2">KACC 21265</strain>
    </source>
</reference>
<protein>
    <submittedName>
        <fullName evidence="1">Uncharacterized protein</fullName>
    </submittedName>
</protein>
<gene>
    <name evidence="1" type="ORF">GT347_17275</name>
</gene>
<evidence type="ECO:0000313" key="2">
    <source>
        <dbReference type="Proteomes" id="UP000464787"/>
    </source>
</evidence>
<dbReference type="AlphaFoldDB" id="A0A857J9Z4"/>
<accession>A0A857J9Z4</accession>
<sequence>MSLPTFPGCASYAPDQQPWHCHPPFGPSSGAADGMPPALLICTLVGLQAIGRFAWNRLEEWMQAERAAAPPEIFAAPSPQRARCQALDDMLP</sequence>
<organism evidence="1 2">
    <name type="scientific">Xylophilus rhododendri</name>
    <dbReference type="NCBI Taxonomy" id="2697032"/>
    <lineage>
        <taxon>Bacteria</taxon>
        <taxon>Pseudomonadati</taxon>
        <taxon>Pseudomonadota</taxon>
        <taxon>Betaproteobacteria</taxon>
        <taxon>Burkholderiales</taxon>
        <taxon>Xylophilus</taxon>
    </lineage>
</organism>
<dbReference type="EMBL" id="CP047650">
    <property type="protein sequence ID" value="QHI99568.1"/>
    <property type="molecule type" value="Genomic_DNA"/>
</dbReference>
<proteinExistence type="predicted"/>
<dbReference type="KEGG" id="xyk:GT347_17275"/>
<dbReference type="Proteomes" id="UP000464787">
    <property type="component" value="Chromosome"/>
</dbReference>
<name>A0A857J9Z4_9BURK</name>
<evidence type="ECO:0000313" key="1">
    <source>
        <dbReference type="EMBL" id="QHI99568.1"/>
    </source>
</evidence>
<dbReference type="RefSeq" id="WP_160553380.1">
    <property type="nucleotide sequence ID" value="NZ_CP047650.1"/>
</dbReference>